<name>A0A385PKF5_9PAPI</name>
<comment type="caution">
    <text evidence="12">Lacks conserved residue(s) required for the propagation of feature annotation.</text>
</comment>
<dbReference type="EMBL" id="MH777347">
    <property type="protein sequence ID" value="AYA94549.1"/>
    <property type="molecule type" value="Genomic_DNA"/>
</dbReference>
<feature type="region of interest" description="DNA-binding domain" evidence="12">
    <location>
        <begin position="310"/>
        <end position="394"/>
    </location>
</feature>
<dbReference type="HAMAP" id="MF_04001">
    <property type="entry name" value="PPV_E2"/>
    <property type="match status" value="1"/>
</dbReference>
<dbReference type="GO" id="GO:0006351">
    <property type="term" value="P:DNA-templated transcription"/>
    <property type="evidence" value="ECO:0007669"/>
    <property type="project" value="UniProtKB-UniRule"/>
</dbReference>
<evidence type="ECO:0000256" key="11">
    <source>
        <dbReference type="ARBA" id="ARBA00023163"/>
    </source>
</evidence>
<protein>
    <recommendedName>
        <fullName evidence="12">Regulatory protein E2</fullName>
    </recommendedName>
</protein>
<feature type="compositionally biased region" description="Low complexity" evidence="13">
    <location>
        <begin position="238"/>
        <end position="251"/>
    </location>
</feature>
<evidence type="ECO:0000256" key="13">
    <source>
        <dbReference type="SAM" id="MobiDB-lite"/>
    </source>
</evidence>
<evidence type="ECO:0000259" key="15">
    <source>
        <dbReference type="Pfam" id="PF00511"/>
    </source>
</evidence>
<dbReference type="Gene3D" id="3.30.70.330">
    <property type="match status" value="1"/>
</dbReference>
<evidence type="ECO:0000256" key="3">
    <source>
        <dbReference type="ARBA" id="ARBA00022491"/>
    </source>
</evidence>
<dbReference type="InterPro" id="IPR001866">
    <property type="entry name" value="PPV_E2_N"/>
</dbReference>
<sequence length="394" mass="45166">METQQTLTARFDAQQEIQMTLIEKASTDLRDHIAYWDAVRLENLLAYYSRKEGYTRLGLQPLPVLAVSEYKTKEAIKMKLLLSSLLQSSYGSEPWTLPEVSAEQINTNPKNCFKKKPFTVTVLFDNDERNANQYICWDFIYYQDEANVWHKVHGDVDENGLFYREITGDVVYFKLFQADAEQYGHTGQWTVRFKNENIFASVTSSTRSATDRATNLETRAPSHSIPTSKTPRKRKPADSYTDSDSPTSTSTGFRLRRRRGEGEQSPRSTTKRRRRGVGSAPSPDEVGRGTTTVPRKGLTRLRRLEEEARDPFLIVLQGCPNIMKCFRNRFTVKFPNLFLAASSVFRWIIENDDNDNATARMLVAFGSAQQRNDFLSVVTIPKGTQYWFGNIDKL</sequence>
<keyword evidence="10 12" id="KW-0010">Activator</keyword>
<comment type="similarity">
    <text evidence="2">Belongs to the papillomaviridae E8^E2C protein family.</text>
</comment>
<gene>
    <name evidence="12" type="primary">E2</name>
</gene>
<evidence type="ECO:0000256" key="6">
    <source>
        <dbReference type="ARBA" id="ARBA00022562"/>
    </source>
</evidence>
<keyword evidence="4 12" id="KW-0244">Early protein</keyword>
<keyword evidence="7 12" id="KW-0235">DNA replication</keyword>
<feature type="domain" description="Papillomavirus E2 C-terminal" evidence="15">
    <location>
        <begin position="314"/>
        <end position="387"/>
    </location>
</feature>
<evidence type="ECO:0000256" key="5">
    <source>
        <dbReference type="ARBA" id="ARBA00022553"/>
    </source>
</evidence>
<dbReference type="InterPro" id="IPR012677">
    <property type="entry name" value="Nucleotide-bd_a/b_plait_sf"/>
</dbReference>
<dbReference type="GO" id="GO:0006275">
    <property type="term" value="P:regulation of DNA replication"/>
    <property type="evidence" value="ECO:0007669"/>
    <property type="project" value="UniProtKB-UniRule"/>
</dbReference>
<keyword evidence="5 12" id="KW-0597">Phosphoprotein</keyword>
<evidence type="ECO:0000313" key="16">
    <source>
        <dbReference type="EMBL" id="AYA94549.1"/>
    </source>
</evidence>
<dbReference type="GO" id="GO:0006260">
    <property type="term" value="P:DNA replication"/>
    <property type="evidence" value="ECO:0007669"/>
    <property type="project" value="UniProtKB-KW"/>
</dbReference>
<evidence type="ECO:0000256" key="9">
    <source>
        <dbReference type="ARBA" id="ARBA00023125"/>
    </source>
</evidence>
<dbReference type="InterPro" id="IPR042503">
    <property type="entry name" value="Regulatory_protein_E2_N_1"/>
</dbReference>
<dbReference type="GO" id="GO:0000166">
    <property type="term" value="F:nucleotide binding"/>
    <property type="evidence" value="ECO:0007669"/>
    <property type="project" value="UniProtKB-UniRule"/>
</dbReference>
<dbReference type="Pfam" id="PF00511">
    <property type="entry name" value="PPV_E2_C"/>
    <property type="match status" value="1"/>
</dbReference>
<dbReference type="GO" id="GO:0039693">
    <property type="term" value="P:viral DNA genome replication"/>
    <property type="evidence" value="ECO:0007669"/>
    <property type="project" value="UniProtKB-UniRule"/>
</dbReference>
<dbReference type="SUPFAM" id="SSF51332">
    <property type="entry name" value="E2 regulatory, transactivation domain"/>
    <property type="match status" value="1"/>
</dbReference>
<keyword evidence="3 12" id="KW-0678">Repressor</keyword>
<dbReference type="GO" id="GO:0003700">
    <property type="term" value="F:DNA-binding transcription factor activity"/>
    <property type="evidence" value="ECO:0007669"/>
    <property type="project" value="UniProtKB-UniRule"/>
</dbReference>
<dbReference type="InterPro" id="IPR036050">
    <property type="entry name" value="Regulatory_protein_E2_N"/>
</dbReference>
<dbReference type="InterPro" id="IPR035975">
    <property type="entry name" value="E2/EBNA1_C_sf"/>
</dbReference>
<dbReference type="Gene3D" id="2.170.200.10">
    <property type="entry name" value="Papillomavirus E2 early protein domain"/>
    <property type="match status" value="1"/>
</dbReference>
<evidence type="ECO:0000256" key="10">
    <source>
        <dbReference type="ARBA" id="ARBA00023159"/>
    </source>
</evidence>
<dbReference type="InterPro" id="IPR042504">
    <property type="entry name" value="Regulatory_protein_E2_N_2"/>
</dbReference>
<comment type="similarity">
    <text evidence="12">Belongs to the papillomaviridae E2 protein family.</text>
</comment>
<dbReference type="InterPro" id="IPR033668">
    <property type="entry name" value="Reg_prot_E2"/>
</dbReference>
<evidence type="ECO:0000256" key="4">
    <source>
        <dbReference type="ARBA" id="ARBA00022518"/>
    </source>
</evidence>
<dbReference type="InterPro" id="IPR000427">
    <property type="entry name" value="Papillomavirus_E2_C"/>
</dbReference>
<evidence type="ECO:0000259" key="14">
    <source>
        <dbReference type="Pfam" id="PF00508"/>
    </source>
</evidence>
<dbReference type="Pfam" id="PF00508">
    <property type="entry name" value="PPV_E2_N"/>
    <property type="match status" value="1"/>
</dbReference>
<accession>A0A385PKF5</accession>
<evidence type="ECO:0000256" key="2">
    <source>
        <dbReference type="ARBA" id="ARBA00007794"/>
    </source>
</evidence>
<feature type="domain" description="Papillomavirus E2 N-terminal" evidence="14">
    <location>
        <begin position="6"/>
        <end position="202"/>
    </location>
</feature>
<keyword evidence="6 12" id="KW-1048">Host nucleus</keyword>
<evidence type="ECO:0000256" key="7">
    <source>
        <dbReference type="ARBA" id="ARBA00022705"/>
    </source>
</evidence>
<comment type="subcellular location">
    <subcellularLocation>
        <location evidence="1 12">Host nucleus</location>
    </subcellularLocation>
</comment>
<organism evidence="16">
    <name type="scientific">Human papillomavirus</name>
    <dbReference type="NCBI Taxonomy" id="10566"/>
    <lineage>
        <taxon>Viruses</taxon>
        <taxon>Monodnaviria</taxon>
        <taxon>Shotokuvirae</taxon>
        <taxon>Cossaviricota</taxon>
        <taxon>Papovaviricetes</taxon>
        <taxon>Zurhausenvirales</taxon>
        <taxon>Papillomaviridae</taxon>
    </lineage>
</organism>
<keyword evidence="8 12" id="KW-0805">Transcription regulation</keyword>
<dbReference type="SUPFAM" id="SSF54957">
    <property type="entry name" value="Viral DNA-binding domain"/>
    <property type="match status" value="1"/>
</dbReference>
<keyword evidence="9 12" id="KW-0238">DNA-binding</keyword>
<evidence type="ECO:0000256" key="12">
    <source>
        <dbReference type="HAMAP-Rule" id="MF_04001"/>
    </source>
</evidence>
<keyword evidence="11 12" id="KW-0804">Transcription</keyword>
<comment type="function">
    <text evidence="12">Plays a role in the initiation of viral DNA replication. A dimer of E2 interacts with a dimer of E1 in order to improve specificity of E1 DNA binding activity. Once the complex recognizes and binds DNA at specific sites, the E2 dimer is removed from DNA. E2 also regulates viral transcription through binding to the E2RE response element (5'-ACCNNNNNNGGT-3') present in multiple copies in the regulatory regions of the viral genome. Activates or represses transcription depending on E2RE's position with regards to proximal promoter elements including the TATA-box. Repression occurs by sterically hindering the assembly of the transcription initiation complex.</text>
</comment>
<feature type="compositionally biased region" description="Low complexity" evidence="13">
    <location>
        <begin position="203"/>
        <end position="213"/>
    </location>
</feature>
<dbReference type="GO" id="GO:0003677">
    <property type="term" value="F:DNA binding"/>
    <property type="evidence" value="ECO:0007669"/>
    <property type="project" value="UniProtKB-UniRule"/>
</dbReference>
<reference evidence="16" key="1">
    <citation type="journal article" date="2018" name="Nat. Med.">
        <title>Expanded skin virome in DOCK8-deficient patients.</title>
        <authorList>
            <consortium name="NISC Comparative Sequencing Program"/>
            <person name="Tirosh O."/>
            <person name="Conlan S."/>
            <person name="Deming C."/>
            <person name="Lee-Lin S.Q."/>
            <person name="Huang X."/>
            <person name="Su H.C."/>
            <person name="Freeman A.F."/>
            <person name="Segre J.A."/>
            <person name="Kong H.H."/>
        </authorList>
    </citation>
    <scope>NUCLEOTIDE SEQUENCE</scope>
    <source>
        <strain evidence="16">HPV-mSK_206</strain>
    </source>
</reference>
<proteinExistence type="inferred from homology"/>
<evidence type="ECO:0000256" key="1">
    <source>
        <dbReference type="ARBA" id="ARBA00004147"/>
    </source>
</evidence>
<comment type="subunit">
    <text evidence="12">Binds DNA as homodimer. Interacts with protein E1; this interaction greatly increases E1 DNA-binding activity. Interacts with protein L1; this interaction enhances E2-dependent replication and transcription activation. Interacts with protein L2; this interaction inhibits E2 transcriptional activity but not DNA replication function E2. Interacts with protein E7; this interaction inhibits E7 oncogenic activity. Interacts with host TAF1; this interaction modulates E2-dependent transcriptional regulation. Interacts with host BRD4; this interaction mediates E2 transcriptional activation function. Additionally, the interaction with host BRD4 on mitotic chromosomes mediates tethering of the viral genome. Interacts with host TOPBP1; this interaction is required for optimal viral DNA replication.</text>
</comment>
<comment type="PTM">
    <text evidence="12">Phosphorylated.</text>
</comment>
<evidence type="ECO:0000256" key="8">
    <source>
        <dbReference type="ARBA" id="ARBA00023015"/>
    </source>
</evidence>
<dbReference type="Gene3D" id="1.10.287.30">
    <property type="entry name" value="E2 (early) protein, N terminal domain, subdomain 1"/>
    <property type="match status" value="1"/>
</dbReference>
<dbReference type="GO" id="GO:0042025">
    <property type="term" value="C:host cell nucleus"/>
    <property type="evidence" value="ECO:0007669"/>
    <property type="project" value="UniProtKB-SubCell"/>
</dbReference>
<feature type="region of interest" description="Disordered" evidence="13">
    <location>
        <begin position="203"/>
        <end position="299"/>
    </location>
</feature>